<dbReference type="Proteomes" id="UP000276133">
    <property type="component" value="Unassembled WGS sequence"/>
</dbReference>
<comment type="caution">
    <text evidence="1">The sequence shown here is derived from an EMBL/GenBank/DDBJ whole genome shotgun (WGS) entry which is preliminary data.</text>
</comment>
<dbReference type="EMBL" id="REGN01003695">
    <property type="protein sequence ID" value="RNA21337.1"/>
    <property type="molecule type" value="Genomic_DNA"/>
</dbReference>
<dbReference type="AlphaFoldDB" id="A0A3M7RCU6"/>
<protein>
    <submittedName>
        <fullName evidence="1">Uncharacterized protein</fullName>
    </submittedName>
</protein>
<sequence>MWLVSYYEHNISWNAVWTLVALLLKSDPSAWFPAPFYSNGQNFLLKTGRMTVIVHYSARYFHFLDTAMENLFQRKH</sequence>
<accession>A0A3M7RCU6</accession>
<proteinExistence type="predicted"/>
<organism evidence="1 2">
    <name type="scientific">Brachionus plicatilis</name>
    <name type="common">Marine rotifer</name>
    <name type="synonym">Brachionus muelleri</name>
    <dbReference type="NCBI Taxonomy" id="10195"/>
    <lineage>
        <taxon>Eukaryota</taxon>
        <taxon>Metazoa</taxon>
        <taxon>Spiralia</taxon>
        <taxon>Gnathifera</taxon>
        <taxon>Rotifera</taxon>
        <taxon>Eurotatoria</taxon>
        <taxon>Monogononta</taxon>
        <taxon>Pseudotrocha</taxon>
        <taxon>Ploima</taxon>
        <taxon>Brachionidae</taxon>
        <taxon>Brachionus</taxon>
    </lineage>
</organism>
<name>A0A3M7RCU6_BRAPC</name>
<evidence type="ECO:0000313" key="2">
    <source>
        <dbReference type="Proteomes" id="UP000276133"/>
    </source>
</evidence>
<evidence type="ECO:0000313" key="1">
    <source>
        <dbReference type="EMBL" id="RNA21337.1"/>
    </source>
</evidence>
<gene>
    <name evidence="1" type="ORF">BpHYR1_028648</name>
</gene>
<keyword evidence="2" id="KW-1185">Reference proteome</keyword>
<reference evidence="1 2" key="1">
    <citation type="journal article" date="2018" name="Sci. Rep.">
        <title>Genomic signatures of local adaptation to the degree of environmental predictability in rotifers.</title>
        <authorList>
            <person name="Franch-Gras L."/>
            <person name="Hahn C."/>
            <person name="Garcia-Roger E.M."/>
            <person name="Carmona M.J."/>
            <person name="Serra M."/>
            <person name="Gomez A."/>
        </authorList>
    </citation>
    <scope>NUCLEOTIDE SEQUENCE [LARGE SCALE GENOMIC DNA]</scope>
    <source>
        <strain evidence="1">HYR1</strain>
    </source>
</reference>